<dbReference type="GO" id="GO:0030170">
    <property type="term" value="F:pyridoxal phosphate binding"/>
    <property type="evidence" value="ECO:0007669"/>
    <property type="project" value="InterPro"/>
</dbReference>
<dbReference type="InterPro" id="IPR015422">
    <property type="entry name" value="PyrdxlP-dep_Trfase_small"/>
</dbReference>
<dbReference type="AlphaFoldDB" id="A0A0A0ENU5"/>
<dbReference type="OrthoDB" id="9766445at2"/>
<keyword evidence="9" id="KW-1185">Reference proteome</keyword>
<dbReference type="InterPro" id="IPR004839">
    <property type="entry name" value="Aminotransferase_I/II_large"/>
</dbReference>
<dbReference type="Gene3D" id="3.90.1150.10">
    <property type="entry name" value="Aspartate Aminotransferase, domain 1"/>
    <property type="match status" value="1"/>
</dbReference>
<dbReference type="InterPro" id="IPR015421">
    <property type="entry name" value="PyrdxlP-dep_Trfase_major"/>
</dbReference>
<dbReference type="GO" id="GO:0033585">
    <property type="term" value="P:L-phenylalanine biosynthetic process from chorismate via phenylpyruvate"/>
    <property type="evidence" value="ECO:0007669"/>
    <property type="project" value="TreeGrafter"/>
</dbReference>
<dbReference type="STRING" id="1122185.N792_07160"/>
<evidence type="ECO:0000256" key="1">
    <source>
        <dbReference type="ARBA" id="ARBA00001933"/>
    </source>
</evidence>
<name>A0A0A0ENU5_9GAMM</name>
<dbReference type="GO" id="GO:0042802">
    <property type="term" value="F:identical protein binding"/>
    <property type="evidence" value="ECO:0007669"/>
    <property type="project" value="TreeGrafter"/>
</dbReference>
<dbReference type="eggNOG" id="COG1448">
    <property type="taxonomic scope" value="Bacteria"/>
</dbReference>
<feature type="domain" description="Aminotransferase class I/classII large" evidence="7">
    <location>
        <begin position="27"/>
        <end position="391"/>
    </location>
</feature>
<gene>
    <name evidence="8" type="ORF">N792_07160</name>
</gene>
<dbReference type="GO" id="GO:0005829">
    <property type="term" value="C:cytosol"/>
    <property type="evidence" value="ECO:0007669"/>
    <property type="project" value="TreeGrafter"/>
</dbReference>
<comment type="similarity">
    <text evidence="2">Belongs to the class-I pyridoxal-phosphate-dependent aminotransferase family.</text>
</comment>
<dbReference type="Proteomes" id="UP000030017">
    <property type="component" value="Unassembled WGS sequence"/>
</dbReference>
<evidence type="ECO:0000256" key="2">
    <source>
        <dbReference type="ARBA" id="ARBA00007441"/>
    </source>
</evidence>
<dbReference type="CDD" id="cd00609">
    <property type="entry name" value="AAT_like"/>
    <property type="match status" value="1"/>
</dbReference>
<dbReference type="InterPro" id="IPR000796">
    <property type="entry name" value="Asp_trans"/>
</dbReference>
<proteinExistence type="inferred from homology"/>
<reference evidence="8 9" key="1">
    <citation type="submission" date="2013-08" db="EMBL/GenBank/DDBJ databases">
        <title>Genome sequencing of Lysobacter.</title>
        <authorList>
            <person name="Zhang S."/>
            <person name="Wang G."/>
        </authorList>
    </citation>
    <scope>NUCLEOTIDE SEQUENCE [LARGE SCALE GENOMIC DNA]</scope>
    <source>
        <strain evidence="8 9">Ko07</strain>
    </source>
</reference>
<evidence type="ECO:0000259" key="7">
    <source>
        <dbReference type="Pfam" id="PF00155"/>
    </source>
</evidence>
<keyword evidence="6" id="KW-0663">Pyridoxal phosphate</keyword>
<dbReference type="PANTHER" id="PTHR11879:SF37">
    <property type="entry name" value="AROMATIC-AMINO-ACID AMINOTRANSFERASE"/>
    <property type="match status" value="1"/>
</dbReference>
<dbReference type="NCBIfam" id="NF006719">
    <property type="entry name" value="PRK09257.1"/>
    <property type="match status" value="1"/>
</dbReference>
<dbReference type="InterPro" id="IPR015424">
    <property type="entry name" value="PyrdxlP-dep_Trfase"/>
</dbReference>
<comment type="cofactor">
    <cofactor evidence="1">
        <name>pyridoxal 5'-phosphate</name>
        <dbReference type="ChEBI" id="CHEBI:597326"/>
    </cofactor>
</comment>
<dbReference type="Pfam" id="PF00155">
    <property type="entry name" value="Aminotran_1_2"/>
    <property type="match status" value="1"/>
</dbReference>
<evidence type="ECO:0000256" key="3">
    <source>
        <dbReference type="ARBA" id="ARBA00011738"/>
    </source>
</evidence>
<dbReference type="GO" id="GO:0004838">
    <property type="term" value="F:L-tyrosine-2-oxoglutarate transaminase activity"/>
    <property type="evidence" value="ECO:0007669"/>
    <property type="project" value="TreeGrafter"/>
</dbReference>
<comment type="subunit">
    <text evidence="3">Homodimer.</text>
</comment>
<dbReference type="PANTHER" id="PTHR11879">
    <property type="entry name" value="ASPARTATE AMINOTRANSFERASE"/>
    <property type="match status" value="1"/>
</dbReference>
<sequence>MFSHLPLYAGDPILSLQQAYLAEPRADKVNLGIGAYQDENGAIPTLRSVAAVRPVLAADLGPTPYQPIAGSKQYRDLVTELVLGSDRYRKVGERTVAIQSLGGSGALRVGCDLLKRYFPDSQVFISAPSWPNHQAIFEAAGFKVGSYRYFDATTNGVDFDGMLADLQAMPARSIVILHPACHNPTGADLTRDQWDAVIKVIAGRNLLPFLDMAYQGFAEGIDEDGYAVHAMVDAGISLLLSVSFSKTFSLYGERCGALVGVSADADEAKRLLSQMEMSIRANYSSPPTFGGKIIARVLADAALRQDWMDEVGEMRTRMLRMRDRLHAGMKARAPSLNVDYLLSQRGMFSYTGLSAAQVERLRVEHGIYAVNSGRICVSGLRDDNVDRVAAAFAEVMHDPGQD</sequence>
<dbReference type="Gene3D" id="3.40.640.10">
    <property type="entry name" value="Type I PLP-dependent aspartate aminotransferase-like (Major domain)"/>
    <property type="match status" value="1"/>
</dbReference>
<evidence type="ECO:0000313" key="9">
    <source>
        <dbReference type="Proteomes" id="UP000030017"/>
    </source>
</evidence>
<protein>
    <submittedName>
        <fullName evidence="8">Aromatic amino acid aminotransferase</fullName>
        <ecNumber evidence="8">2.6.1.57</ecNumber>
    </submittedName>
</protein>
<dbReference type="SUPFAM" id="SSF53383">
    <property type="entry name" value="PLP-dependent transferases"/>
    <property type="match status" value="1"/>
</dbReference>
<keyword evidence="4 8" id="KW-0032">Aminotransferase</keyword>
<evidence type="ECO:0000256" key="6">
    <source>
        <dbReference type="ARBA" id="ARBA00022898"/>
    </source>
</evidence>
<dbReference type="PRINTS" id="PR00799">
    <property type="entry name" value="TRANSAMINASE"/>
</dbReference>
<evidence type="ECO:0000313" key="8">
    <source>
        <dbReference type="EMBL" id="KGM52104.1"/>
    </source>
</evidence>
<comment type="caution">
    <text evidence="8">The sequence shown here is derived from an EMBL/GenBank/DDBJ whole genome shotgun (WGS) entry which is preliminary data.</text>
</comment>
<dbReference type="EC" id="2.6.1.57" evidence="8"/>
<organism evidence="8 9">
    <name type="scientific">Lysobacter concretionis Ko07 = DSM 16239</name>
    <dbReference type="NCBI Taxonomy" id="1122185"/>
    <lineage>
        <taxon>Bacteria</taxon>
        <taxon>Pseudomonadati</taxon>
        <taxon>Pseudomonadota</taxon>
        <taxon>Gammaproteobacteria</taxon>
        <taxon>Lysobacterales</taxon>
        <taxon>Lysobacteraceae</taxon>
        <taxon>Novilysobacter</taxon>
    </lineage>
</organism>
<evidence type="ECO:0000256" key="5">
    <source>
        <dbReference type="ARBA" id="ARBA00022679"/>
    </source>
</evidence>
<dbReference type="FunFam" id="3.40.640.10:FF:000066">
    <property type="entry name" value="Aspartate aminotransferase"/>
    <property type="match status" value="1"/>
</dbReference>
<evidence type="ECO:0000256" key="4">
    <source>
        <dbReference type="ARBA" id="ARBA00022576"/>
    </source>
</evidence>
<keyword evidence="5 8" id="KW-0808">Transferase</keyword>
<dbReference type="EMBL" id="AVPS01000004">
    <property type="protein sequence ID" value="KGM52104.1"/>
    <property type="molecule type" value="Genomic_DNA"/>
</dbReference>
<accession>A0A0A0ENU5</accession>